<proteinExistence type="predicted"/>
<evidence type="ECO:0000313" key="2">
    <source>
        <dbReference type="EMBL" id="KAK2160561.1"/>
    </source>
</evidence>
<sequence>MYDRDYTNYTTEELLDWNSTLMNDNQTVIVQCYGWIYDQSIFVSTAMSKFDLVCSKEDLVPLISTLFMSRVWEPLPALIFGVLSIASGFSVLVLPETLGESLFETMEEAETFN</sequence>
<accession>A0AAD9JWJ6</accession>
<name>A0AAD9JWJ6_9ANNE</name>
<feature type="non-terminal residue" evidence="2">
    <location>
        <position position="1"/>
    </location>
</feature>
<dbReference type="EMBL" id="JAODUP010000130">
    <property type="protein sequence ID" value="KAK2160561.1"/>
    <property type="molecule type" value="Genomic_DNA"/>
</dbReference>
<feature type="transmembrane region" description="Helical" evidence="1">
    <location>
        <begin position="75"/>
        <end position="94"/>
    </location>
</feature>
<reference evidence="2" key="1">
    <citation type="journal article" date="2023" name="Mol. Biol. Evol.">
        <title>Third-Generation Sequencing Reveals the Adaptive Role of the Epigenome in Three Deep-Sea Polychaetes.</title>
        <authorList>
            <person name="Perez M."/>
            <person name="Aroh O."/>
            <person name="Sun Y."/>
            <person name="Lan Y."/>
            <person name="Juniper S.K."/>
            <person name="Young C.R."/>
            <person name="Angers B."/>
            <person name="Qian P.Y."/>
        </authorList>
    </citation>
    <scope>NUCLEOTIDE SEQUENCE</scope>
    <source>
        <strain evidence="2">P08H-3</strain>
    </source>
</reference>
<dbReference type="AlphaFoldDB" id="A0AAD9JWJ6"/>
<dbReference type="Proteomes" id="UP001208570">
    <property type="component" value="Unassembled WGS sequence"/>
</dbReference>
<evidence type="ECO:0000256" key="1">
    <source>
        <dbReference type="SAM" id="Phobius"/>
    </source>
</evidence>
<organism evidence="2 3">
    <name type="scientific">Paralvinella palmiformis</name>
    <dbReference type="NCBI Taxonomy" id="53620"/>
    <lineage>
        <taxon>Eukaryota</taxon>
        <taxon>Metazoa</taxon>
        <taxon>Spiralia</taxon>
        <taxon>Lophotrochozoa</taxon>
        <taxon>Annelida</taxon>
        <taxon>Polychaeta</taxon>
        <taxon>Sedentaria</taxon>
        <taxon>Canalipalpata</taxon>
        <taxon>Terebellida</taxon>
        <taxon>Terebelliformia</taxon>
        <taxon>Alvinellidae</taxon>
        <taxon>Paralvinella</taxon>
    </lineage>
</organism>
<protein>
    <submittedName>
        <fullName evidence="2">Uncharacterized protein</fullName>
    </submittedName>
</protein>
<evidence type="ECO:0000313" key="3">
    <source>
        <dbReference type="Proteomes" id="UP001208570"/>
    </source>
</evidence>
<keyword evidence="1" id="KW-1133">Transmembrane helix</keyword>
<gene>
    <name evidence="2" type="ORF">LSH36_130g00029</name>
</gene>
<keyword evidence="3" id="KW-1185">Reference proteome</keyword>
<keyword evidence="1" id="KW-0812">Transmembrane</keyword>
<keyword evidence="1" id="KW-0472">Membrane</keyword>
<comment type="caution">
    <text evidence="2">The sequence shown here is derived from an EMBL/GenBank/DDBJ whole genome shotgun (WGS) entry which is preliminary data.</text>
</comment>